<feature type="transmembrane region" description="Helical" evidence="1">
    <location>
        <begin position="43"/>
        <end position="63"/>
    </location>
</feature>
<keyword evidence="1" id="KW-1133">Transmembrane helix</keyword>
<reference evidence="3" key="1">
    <citation type="journal article" date="2019" name="Int. J. Syst. Evol. Microbiol.">
        <title>The Global Catalogue of Microorganisms (GCM) 10K type strain sequencing project: providing services to taxonomists for standard genome sequencing and annotation.</title>
        <authorList>
            <consortium name="The Broad Institute Genomics Platform"/>
            <consortium name="The Broad Institute Genome Sequencing Center for Infectious Disease"/>
            <person name="Wu L."/>
            <person name="Ma J."/>
        </authorList>
    </citation>
    <scope>NUCLEOTIDE SEQUENCE [LARGE SCALE GENOMIC DNA]</scope>
    <source>
        <strain evidence="3">JCM 18019</strain>
    </source>
</reference>
<feature type="transmembrane region" description="Helical" evidence="1">
    <location>
        <begin position="69"/>
        <end position="86"/>
    </location>
</feature>
<dbReference type="RefSeq" id="WP_345206479.1">
    <property type="nucleotide sequence ID" value="NZ_BAABHX010000005.1"/>
</dbReference>
<keyword evidence="1" id="KW-0812">Transmembrane</keyword>
<accession>A0ABP9MMX4</accession>
<comment type="caution">
    <text evidence="2">The sequence shown here is derived from an EMBL/GenBank/DDBJ whole genome shotgun (WGS) entry which is preliminary data.</text>
</comment>
<name>A0ABP9MMX4_9FLAO</name>
<gene>
    <name evidence="2" type="ORF">GCM10023210_32670</name>
</gene>
<dbReference type="Proteomes" id="UP001500353">
    <property type="component" value="Unassembled WGS sequence"/>
</dbReference>
<dbReference type="EMBL" id="BAABHX010000005">
    <property type="protein sequence ID" value="GAA5097507.1"/>
    <property type="molecule type" value="Genomic_DNA"/>
</dbReference>
<evidence type="ECO:0000313" key="2">
    <source>
        <dbReference type="EMBL" id="GAA5097507.1"/>
    </source>
</evidence>
<proteinExistence type="predicted"/>
<evidence type="ECO:0000313" key="3">
    <source>
        <dbReference type="Proteomes" id="UP001500353"/>
    </source>
</evidence>
<keyword evidence="1" id="KW-0472">Membrane</keyword>
<sequence length="109" mass="12187">MNQKTLSIISYITIMGWAVAYFGSKNETRGKLLIKHLEQSLGLSILSIFTGIVISFITMFVPFLAILSYLNLIFFALIILGVINAANERISNIPIVGNLFEGKFVFLRN</sequence>
<organism evidence="2 3">
    <name type="scientific">Chryseobacterium ginsengisoli</name>
    <dbReference type="NCBI Taxonomy" id="363853"/>
    <lineage>
        <taxon>Bacteria</taxon>
        <taxon>Pseudomonadati</taxon>
        <taxon>Bacteroidota</taxon>
        <taxon>Flavobacteriia</taxon>
        <taxon>Flavobacteriales</taxon>
        <taxon>Weeksellaceae</taxon>
        <taxon>Chryseobacterium group</taxon>
        <taxon>Chryseobacterium</taxon>
    </lineage>
</organism>
<feature type="transmembrane region" description="Helical" evidence="1">
    <location>
        <begin position="6"/>
        <end position="23"/>
    </location>
</feature>
<keyword evidence="3" id="KW-1185">Reference proteome</keyword>
<protein>
    <recommendedName>
        <fullName evidence="4">Import component protein</fullName>
    </recommendedName>
</protein>
<evidence type="ECO:0008006" key="4">
    <source>
        <dbReference type="Google" id="ProtNLM"/>
    </source>
</evidence>
<evidence type="ECO:0000256" key="1">
    <source>
        <dbReference type="SAM" id="Phobius"/>
    </source>
</evidence>